<sequence length="95" mass="11635">MGFREVKRILNIFLKDENIEELTLKFENPLKITLDEYNELTRNFKLIDAKNDCWISINMFMYYDLSKTVVKLIIHFYSDYDTINVYEINLFHEKR</sequence>
<accession>Q5W338</accession>
<name>Q5W338_SIRV1</name>
<dbReference type="NCBIfam" id="NF033952">
    <property type="entry name" value="AcrID1_fam"/>
    <property type="match status" value="1"/>
</dbReference>
<organismHost>
    <name type="scientific">Saccharolobus islandicus</name>
    <name type="common">Sulfolobus islandicus</name>
    <dbReference type="NCBI Taxonomy" id="43080"/>
</organismHost>
<protein>
    <submittedName>
        <fullName evidence="1">Uncharacterized protein</fullName>
    </submittedName>
</protein>
<dbReference type="Gene3D" id="3.30.160.300">
    <property type="match status" value="1"/>
</dbReference>
<dbReference type="InterPro" id="IPR009804">
    <property type="entry name" value="SIFV_Orf14"/>
</dbReference>
<proteinExistence type="predicted"/>
<dbReference type="EMBL" id="AJ703805">
    <property type="protein sequence ID" value="CAG28295.1"/>
    <property type="molecule type" value="Genomic_DNA"/>
</dbReference>
<evidence type="ECO:0000313" key="1">
    <source>
        <dbReference type="EMBL" id="CAG28295.1"/>
    </source>
</evidence>
<reference evidence="1" key="1">
    <citation type="submission" date="2004-05" db="EMBL/GenBank/DDBJ databases">
        <title>Multiple variants of the archaeal rudivirus SIRV1: evolution of a population of DNA virus species.</title>
        <authorList>
            <person name="Peng X."/>
            <person name="Phan H."/>
            <person name="Kessler A."/>
            <person name="Garrett R.A."/>
            <person name="Prangishvili D."/>
        </authorList>
    </citation>
    <scope>NUCLEOTIDE SEQUENCE</scope>
</reference>
<dbReference type="Pfam" id="PF07118">
    <property type="entry name" value="DUF1374"/>
    <property type="match status" value="1"/>
</dbReference>
<organism evidence="1">
    <name type="scientific">Sulfolobus islandicus rod-shaped virus 1</name>
    <name type="common">SIRV-1</name>
    <name type="synonym">Sulfolobus virus SIRV-1</name>
    <dbReference type="NCBI Taxonomy" id="157898"/>
    <lineage>
        <taxon>Viruses</taxon>
        <taxon>Adnaviria</taxon>
        <taxon>Zilligvirae</taxon>
        <taxon>Taleaviricota</taxon>
        <taxon>Tokiviricetes</taxon>
        <taxon>Ligamenvirales</taxon>
        <taxon>Rudiviridae</taxon>
        <taxon>Icerudivirus</taxon>
        <taxon>Icerudivirus kverkfjoellense</taxon>
        <taxon>Icerudivirus SIRV1</taxon>
    </lineage>
</organism>